<dbReference type="PANTHER" id="PTHR21240:SF28">
    <property type="entry name" value="ISO-OROTATE DECARBOXYLASE (EUROFUNG)"/>
    <property type="match status" value="1"/>
</dbReference>
<dbReference type="AlphaFoldDB" id="A0A6N7YUD9"/>
<evidence type="ECO:0000259" key="2">
    <source>
        <dbReference type="Pfam" id="PF04909"/>
    </source>
</evidence>
<dbReference type="Pfam" id="PF04909">
    <property type="entry name" value="Amidohydro_2"/>
    <property type="match status" value="1"/>
</dbReference>
<evidence type="ECO:0000313" key="3">
    <source>
        <dbReference type="EMBL" id="MTD55542.1"/>
    </source>
</evidence>
<gene>
    <name evidence="3" type="ORF">GKO32_16390</name>
</gene>
<dbReference type="GO" id="GO:0016787">
    <property type="term" value="F:hydrolase activity"/>
    <property type="evidence" value="ECO:0007669"/>
    <property type="project" value="UniProtKB-KW"/>
</dbReference>
<comment type="caution">
    <text evidence="3">The sequence shown here is derived from an EMBL/GenBank/DDBJ whole genome shotgun (WGS) entry which is preliminary data.</text>
</comment>
<keyword evidence="4" id="KW-1185">Reference proteome</keyword>
<protein>
    <submittedName>
        <fullName evidence="3">Amidohydrolase family protein</fullName>
    </submittedName>
</protein>
<dbReference type="GO" id="GO:0019748">
    <property type="term" value="P:secondary metabolic process"/>
    <property type="evidence" value="ECO:0007669"/>
    <property type="project" value="TreeGrafter"/>
</dbReference>
<proteinExistence type="predicted"/>
<reference evidence="3 4" key="1">
    <citation type="submission" date="2019-11" db="EMBL/GenBank/DDBJ databases">
        <title>Draft genome of Amycolatopsis RM579.</title>
        <authorList>
            <person name="Duangmal K."/>
            <person name="Mingma R."/>
        </authorList>
    </citation>
    <scope>NUCLEOTIDE SEQUENCE [LARGE SCALE GENOMIC DNA]</scope>
    <source>
        <strain evidence="3 4">RM579</strain>
    </source>
</reference>
<dbReference type="InterPro" id="IPR032465">
    <property type="entry name" value="ACMSD"/>
</dbReference>
<dbReference type="InterPro" id="IPR032466">
    <property type="entry name" value="Metal_Hydrolase"/>
</dbReference>
<dbReference type="Gene3D" id="3.20.20.140">
    <property type="entry name" value="Metal-dependent hydrolases"/>
    <property type="match status" value="1"/>
</dbReference>
<dbReference type="EMBL" id="WMBA01000023">
    <property type="protein sequence ID" value="MTD55542.1"/>
    <property type="molecule type" value="Genomic_DNA"/>
</dbReference>
<name>A0A6N7YUD9_9PSEU</name>
<dbReference type="Proteomes" id="UP000440096">
    <property type="component" value="Unassembled WGS sequence"/>
</dbReference>
<sequence length="289" mass="32370">MMTRRTVRHIVDTHHHVGTLSIGAAEERNTTGAPRDPVDTHHAMLDRFGMTACAVLPGLQYERPHGIVNTREVNDAIAAYRNRSPRFLAALGTVEPLHGLALCREELDRMVGELRLDGVVWHTRYQGVAVSDRRMHALVDEATARGLPCYIHMFAESNLEAPWMFADLARNHPDATIVALDGFSGSTQLQYVMDLADRFGNLLFDTAICFPLLRPLDTFVSRFGSERLMFGTDSYADPVSYNVPAVLEELLASEMDGEHLENIFWRTFCRVFPAADKALQALDTSEENL</sequence>
<dbReference type="SUPFAM" id="SSF51556">
    <property type="entry name" value="Metallo-dependent hydrolases"/>
    <property type="match status" value="1"/>
</dbReference>
<feature type="domain" description="Amidohydrolase-related" evidence="2">
    <location>
        <begin position="11"/>
        <end position="265"/>
    </location>
</feature>
<evidence type="ECO:0000256" key="1">
    <source>
        <dbReference type="ARBA" id="ARBA00023239"/>
    </source>
</evidence>
<organism evidence="3 4">
    <name type="scientific">Amycolatopsis pithecellobii</name>
    <dbReference type="NCBI Taxonomy" id="664692"/>
    <lineage>
        <taxon>Bacteria</taxon>
        <taxon>Bacillati</taxon>
        <taxon>Actinomycetota</taxon>
        <taxon>Actinomycetes</taxon>
        <taxon>Pseudonocardiales</taxon>
        <taxon>Pseudonocardiaceae</taxon>
        <taxon>Amycolatopsis</taxon>
    </lineage>
</organism>
<keyword evidence="1" id="KW-0456">Lyase</keyword>
<dbReference type="PANTHER" id="PTHR21240">
    <property type="entry name" value="2-AMINO-3-CARBOXYLMUCONATE-6-SEMIALDEHYDE DECARBOXYLASE"/>
    <property type="match status" value="1"/>
</dbReference>
<dbReference type="GO" id="GO:0005737">
    <property type="term" value="C:cytoplasm"/>
    <property type="evidence" value="ECO:0007669"/>
    <property type="project" value="TreeGrafter"/>
</dbReference>
<dbReference type="GO" id="GO:0016831">
    <property type="term" value="F:carboxy-lyase activity"/>
    <property type="evidence" value="ECO:0007669"/>
    <property type="project" value="InterPro"/>
</dbReference>
<evidence type="ECO:0000313" key="4">
    <source>
        <dbReference type="Proteomes" id="UP000440096"/>
    </source>
</evidence>
<keyword evidence="3" id="KW-0378">Hydrolase</keyword>
<dbReference type="InterPro" id="IPR006680">
    <property type="entry name" value="Amidohydro-rel"/>
</dbReference>
<accession>A0A6N7YUD9</accession>